<feature type="transmembrane region" description="Helical" evidence="7">
    <location>
        <begin position="148"/>
        <end position="169"/>
    </location>
</feature>
<dbReference type="GO" id="GO:0005886">
    <property type="term" value="C:plasma membrane"/>
    <property type="evidence" value="ECO:0007669"/>
    <property type="project" value="UniProtKB-SubCell"/>
</dbReference>
<keyword evidence="3" id="KW-1003">Cell membrane</keyword>
<feature type="region of interest" description="Disordered" evidence="8">
    <location>
        <begin position="1"/>
        <end position="32"/>
    </location>
</feature>
<keyword evidence="2 7" id="KW-0813">Transport</keyword>
<gene>
    <name evidence="10" type="primary">ycjO_1</name>
    <name evidence="10" type="ORF">JS278_00400</name>
</gene>
<name>A0A344UQP9_9ACTN</name>
<dbReference type="InterPro" id="IPR035906">
    <property type="entry name" value="MetI-like_sf"/>
</dbReference>
<evidence type="ECO:0000256" key="1">
    <source>
        <dbReference type="ARBA" id="ARBA00004651"/>
    </source>
</evidence>
<evidence type="ECO:0000313" key="11">
    <source>
        <dbReference type="Proteomes" id="UP000251995"/>
    </source>
</evidence>
<feature type="transmembrane region" description="Helical" evidence="7">
    <location>
        <begin position="189"/>
        <end position="209"/>
    </location>
</feature>
<keyword evidence="4 7" id="KW-0812">Transmembrane</keyword>
<organism evidence="10 11">
    <name type="scientific">Acidipropionibacterium virtanenii</name>
    <dbReference type="NCBI Taxonomy" id="2057246"/>
    <lineage>
        <taxon>Bacteria</taxon>
        <taxon>Bacillati</taxon>
        <taxon>Actinomycetota</taxon>
        <taxon>Actinomycetes</taxon>
        <taxon>Propionibacteriales</taxon>
        <taxon>Propionibacteriaceae</taxon>
        <taxon>Acidipropionibacterium</taxon>
    </lineage>
</organism>
<feature type="transmembrane region" description="Helical" evidence="7">
    <location>
        <begin position="250"/>
        <end position="269"/>
    </location>
</feature>
<accession>A0A344UQP9</accession>
<feature type="transmembrane region" description="Helical" evidence="7">
    <location>
        <begin position="39"/>
        <end position="61"/>
    </location>
</feature>
<dbReference type="InterPro" id="IPR051393">
    <property type="entry name" value="ABC_transporter_permease"/>
</dbReference>
<dbReference type="PANTHER" id="PTHR30193:SF37">
    <property type="entry name" value="INNER MEMBRANE ABC TRANSPORTER PERMEASE PROTEIN YCJO"/>
    <property type="match status" value="1"/>
</dbReference>
<dbReference type="CDD" id="cd06261">
    <property type="entry name" value="TM_PBP2"/>
    <property type="match status" value="1"/>
</dbReference>
<feature type="transmembrane region" description="Helical" evidence="7">
    <location>
        <begin position="111"/>
        <end position="136"/>
    </location>
</feature>
<feature type="compositionally biased region" description="Basic residues" evidence="8">
    <location>
        <begin position="14"/>
        <end position="26"/>
    </location>
</feature>
<evidence type="ECO:0000256" key="3">
    <source>
        <dbReference type="ARBA" id="ARBA00022475"/>
    </source>
</evidence>
<evidence type="ECO:0000256" key="4">
    <source>
        <dbReference type="ARBA" id="ARBA00022692"/>
    </source>
</evidence>
<dbReference type="RefSeq" id="WP_114043734.1">
    <property type="nucleotide sequence ID" value="NZ_CP025198.1"/>
</dbReference>
<protein>
    <submittedName>
        <fullName evidence="10">Inner membrane ABC transporter permease protein YcjO</fullName>
    </submittedName>
</protein>
<comment type="similarity">
    <text evidence="7">Belongs to the binding-protein-dependent transport system permease family.</text>
</comment>
<keyword evidence="5 7" id="KW-1133">Transmembrane helix</keyword>
<evidence type="ECO:0000313" key="10">
    <source>
        <dbReference type="EMBL" id="AXE37597.1"/>
    </source>
</evidence>
<evidence type="ECO:0000256" key="6">
    <source>
        <dbReference type="ARBA" id="ARBA00023136"/>
    </source>
</evidence>
<evidence type="ECO:0000259" key="9">
    <source>
        <dbReference type="PROSITE" id="PS50928"/>
    </source>
</evidence>
<dbReference type="AlphaFoldDB" id="A0A344UQP9"/>
<dbReference type="EMBL" id="CP025198">
    <property type="protein sequence ID" value="AXE37597.1"/>
    <property type="molecule type" value="Genomic_DNA"/>
</dbReference>
<dbReference type="GO" id="GO:0055085">
    <property type="term" value="P:transmembrane transport"/>
    <property type="evidence" value="ECO:0007669"/>
    <property type="project" value="InterPro"/>
</dbReference>
<dbReference type="KEGG" id="acij:JS278_00400"/>
<feature type="transmembrane region" description="Helical" evidence="7">
    <location>
        <begin position="308"/>
        <end position="328"/>
    </location>
</feature>
<dbReference type="Pfam" id="PF00528">
    <property type="entry name" value="BPD_transp_1"/>
    <property type="match status" value="1"/>
</dbReference>
<dbReference type="Proteomes" id="UP000251995">
    <property type="component" value="Chromosome"/>
</dbReference>
<dbReference type="PANTHER" id="PTHR30193">
    <property type="entry name" value="ABC TRANSPORTER PERMEASE PROTEIN"/>
    <property type="match status" value="1"/>
</dbReference>
<evidence type="ECO:0000256" key="7">
    <source>
        <dbReference type="RuleBase" id="RU363032"/>
    </source>
</evidence>
<evidence type="ECO:0000256" key="8">
    <source>
        <dbReference type="SAM" id="MobiDB-lite"/>
    </source>
</evidence>
<dbReference type="Gene3D" id="1.10.3720.10">
    <property type="entry name" value="MetI-like"/>
    <property type="match status" value="1"/>
</dbReference>
<keyword evidence="11" id="KW-1185">Reference proteome</keyword>
<sequence length="337" mass="37815">MAITTTPASAGKPPRGHRRPARHRTGQGRTGQGRTARRAYWWFPYLIVAPAVILEIAIHIIPMLTGVWMSFVKLTKFFIRNWAEAPWIGLGNYQYAIDINTAVGASLVHSFLITCAYTVIVVGASWILGMAAAVALQKAFRGRAVWRTIFLIPYALPMYAGIITWNFMFQRDTGMFNHLLVDQLHLMTSRPFLLIGGNAFGSLVVVSIWRMWPFAFLMIMAGLQSIPTDIYEASAIDGASPWRQWRTITVPMLGSVNKVLILVMFLWVFNDFNTPYVLFGNGQPPSGDLISFHIYNASFLSWDFGTGAAMSVMLLIFLLIISLIYLYFINRSGDDDA</sequence>
<dbReference type="PROSITE" id="PS50928">
    <property type="entry name" value="ABC_TM1"/>
    <property type="match status" value="1"/>
</dbReference>
<comment type="subcellular location">
    <subcellularLocation>
        <location evidence="1 7">Cell membrane</location>
        <topology evidence="1 7">Multi-pass membrane protein</topology>
    </subcellularLocation>
</comment>
<keyword evidence="6 7" id="KW-0472">Membrane</keyword>
<feature type="domain" description="ABC transmembrane type-1" evidence="9">
    <location>
        <begin position="111"/>
        <end position="325"/>
    </location>
</feature>
<dbReference type="OrthoDB" id="34224at2"/>
<evidence type="ECO:0000256" key="2">
    <source>
        <dbReference type="ARBA" id="ARBA00022448"/>
    </source>
</evidence>
<evidence type="ECO:0000256" key="5">
    <source>
        <dbReference type="ARBA" id="ARBA00022989"/>
    </source>
</evidence>
<proteinExistence type="inferred from homology"/>
<reference evidence="10 11" key="1">
    <citation type="submission" date="2017-12" db="EMBL/GenBank/DDBJ databases">
        <title>The whole genome sequence of the Acidipropionibacterium virtanenii sp. nov. type strain JS278.</title>
        <authorList>
            <person name="Laine P."/>
            <person name="Deptula P."/>
            <person name="Varmanen P."/>
            <person name="Auvinen P."/>
        </authorList>
    </citation>
    <scope>NUCLEOTIDE SEQUENCE [LARGE SCALE GENOMIC DNA]</scope>
    <source>
        <strain evidence="10 11">JS278</strain>
    </source>
</reference>
<dbReference type="InterPro" id="IPR000515">
    <property type="entry name" value="MetI-like"/>
</dbReference>
<dbReference type="SUPFAM" id="SSF161098">
    <property type="entry name" value="MetI-like"/>
    <property type="match status" value="1"/>
</dbReference>